<dbReference type="EMBL" id="JAESHT010000005">
    <property type="protein sequence ID" value="MBL3673587.1"/>
    <property type="molecule type" value="Genomic_DNA"/>
</dbReference>
<evidence type="ECO:0000313" key="1">
    <source>
        <dbReference type="EMBL" id="MBL3673587.1"/>
    </source>
</evidence>
<accession>A0ABS1S4E7</accession>
<comment type="caution">
    <text evidence="1">The sequence shown here is derived from an EMBL/GenBank/DDBJ whole genome shotgun (WGS) entry which is preliminary data.</text>
</comment>
<protein>
    <submittedName>
        <fullName evidence="1">Uncharacterized protein</fullName>
    </submittedName>
</protein>
<keyword evidence="2" id="KW-1185">Reference proteome</keyword>
<gene>
    <name evidence="1" type="ORF">JL111_08800</name>
</gene>
<name>A0ABS1S4E7_9RHOB</name>
<dbReference type="Proteomes" id="UP000644749">
    <property type="component" value="Unassembled WGS sequence"/>
</dbReference>
<reference evidence="1 2" key="1">
    <citation type="submission" date="2021-01" db="EMBL/GenBank/DDBJ databases">
        <title>011410 draft genome.</title>
        <authorList>
            <person name="Lang L."/>
        </authorList>
    </citation>
    <scope>NUCLEOTIDE SEQUENCE [LARGE SCALE GENOMIC DNA]</scope>
    <source>
        <strain evidence="1 2">KCTC 42845</strain>
    </source>
</reference>
<evidence type="ECO:0000313" key="2">
    <source>
        <dbReference type="Proteomes" id="UP000644749"/>
    </source>
</evidence>
<organism evidence="1 2">
    <name type="scientific">Paracoccus aerius</name>
    <dbReference type="NCBI Taxonomy" id="1915382"/>
    <lineage>
        <taxon>Bacteria</taxon>
        <taxon>Pseudomonadati</taxon>
        <taxon>Pseudomonadota</taxon>
        <taxon>Alphaproteobacteria</taxon>
        <taxon>Rhodobacterales</taxon>
        <taxon>Paracoccaceae</taxon>
        <taxon>Paracoccus</taxon>
    </lineage>
</organism>
<dbReference type="RefSeq" id="WP_202380119.1">
    <property type="nucleotide sequence ID" value="NZ_JBHSUR010000001.1"/>
</dbReference>
<proteinExistence type="predicted"/>
<sequence>MLTLISARSQQWIRNQAELLPVDAVTDEHIQSLSEIAVTAFICTSLRGNDVPVKTFIESRITPEFVGQFIGRFEEMGIGALSGGYSFLRCISPDDRQKLAVRNLPLNAMLALSDMPDQELLERVEAELRRPVPYEQTNEQLIGSYAELLALCYSFGNQRPRFSNPGVYGDAYANCLRFAEWAQEKGRLLPLVQMIYCLCLIDPDFDAMPLLSDVIASQRPDGSFPERIGFGSADQDGRALRPTLGTLVALHMVIYGQRRSPGPLVTMAA</sequence>